<gene>
    <name evidence="7" type="primary">rpmE</name>
    <name evidence="8" type="ORF">COV62_02150</name>
</gene>
<keyword evidence="2 7" id="KW-0699">rRNA-binding</keyword>
<keyword evidence="5 7" id="KW-0687">Ribonucleoprotein</keyword>
<dbReference type="InterPro" id="IPR034704">
    <property type="entry name" value="Ribosomal_bL28/bL31-like_sf"/>
</dbReference>
<keyword evidence="7" id="KW-0479">Metal-binding</keyword>
<evidence type="ECO:0000256" key="3">
    <source>
        <dbReference type="ARBA" id="ARBA00022884"/>
    </source>
</evidence>
<dbReference type="NCBIfam" id="TIGR00105">
    <property type="entry name" value="L31"/>
    <property type="match status" value="1"/>
</dbReference>
<dbReference type="InterPro" id="IPR002150">
    <property type="entry name" value="Ribosomal_bL31"/>
</dbReference>
<evidence type="ECO:0000256" key="7">
    <source>
        <dbReference type="HAMAP-Rule" id="MF_00501"/>
    </source>
</evidence>
<feature type="binding site" evidence="7">
    <location>
        <position position="17"/>
    </location>
    <ligand>
        <name>Zn(2+)</name>
        <dbReference type="ChEBI" id="CHEBI:29105"/>
    </ligand>
</feature>
<reference evidence="8 9" key="1">
    <citation type="submission" date="2017-09" db="EMBL/GenBank/DDBJ databases">
        <title>Depth-based differentiation of microbial function through sediment-hosted aquifers and enrichment of novel symbionts in the deep terrestrial subsurface.</title>
        <authorList>
            <person name="Probst A.J."/>
            <person name="Ladd B."/>
            <person name="Jarett J.K."/>
            <person name="Geller-Mcgrath D.E."/>
            <person name="Sieber C.M."/>
            <person name="Emerson J.B."/>
            <person name="Anantharaman K."/>
            <person name="Thomas B.C."/>
            <person name="Malmstrom R."/>
            <person name="Stieglmeier M."/>
            <person name="Klingl A."/>
            <person name="Woyke T."/>
            <person name="Ryan C.M."/>
            <person name="Banfield J.F."/>
        </authorList>
    </citation>
    <scope>NUCLEOTIDE SEQUENCE [LARGE SCALE GENOMIC DNA]</scope>
    <source>
        <strain evidence="8">CG11_big_fil_rev_8_21_14_0_20_35_11</strain>
    </source>
</reference>
<dbReference type="InterPro" id="IPR027491">
    <property type="entry name" value="Ribosomal_bL31_A"/>
</dbReference>
<feature type="binding site" evidence="7">
    <location>
        <position position="40"/>
    </location>
    <ligand>
        <name>Zn(2+)</name>
        <dbReference type="ChEBI" id="CHEBI:29105"/>
    </ligand>
</feature>
<dbReference type="AlphaFoldDB" id="A0A2H0MZU9"/>
<evidence type="ECO:0000313" key="8">
    <source>
        <dbReference type="EMBL" id="PIR02178.1"/>
    </source>
</evidence>
<comment type="caution">
    <text evidence="8">The sequence shown here is derived from an EMBL/GenBank/DDBJ whole genome shotgun (WGS) entry which is preliminary data.</text>
</comment>
<name>A0A2H0MZU9_9BACT</name>
<organism evidence="8 9">
    <name type="scientific">Candidatus Nealsonbacteria bacterium CG11_big_fil_rev_8_21_14_0_20_35_11</name>
    <dbReference type="NCBI Taxonomy" id="1974713"/>
    <lineage>
        <taxon>Bacteria</taxon>
        <taxon>Candidatus Nealsoniibacteriota</taxon>
    </lineage>
</organism>
<dbReference type="HAMAP" id="MF_00501">
    <property type="entry name" value="Ribosomal_bL31_1"/>
    <property type="match status" value="1"/>
</dbReference>
<dbReference type="InterPro" id="IPR042105">
    <property type="entry name" value="Ribosomal_bL31_sf"/>
</dbReference>
<dbReference type="EMBL" id="PCWK01000048">
    <property type="protein sequence ID" value="PIR02178.1"/>
    <property type="molecule type" value="Genomic_DNA"/>
</dbReference>
<evidence type="ECO:0000256" key="5">
    <source>
        <dbReference type="ARBA" id="ARBA00023274"/>
    </source>
</evidence>
<dbReference type="SUPFAM" id="SSF143800">
    <property type="entry name" value="L28p-like"/>
    <property type="match status" value="1"/>
</dbReference>
<dbReference type="GO" id="GO:0003735">
    <property type="term" value="F:structural constituent of ribosome"/>
    <property type="evidence" value="ECO:0007669"/>
    <property type="project" value="InterPro"/>
</dbReference>
<feature type="binding site" evidence="7">
    <location>
        <position position="19"/>
    </location>
    <ligand>
        <name>Zn(2+)</name>
        <dbReference type="ChEBI" id="CHEBI:29105"/>
    </ligand>
</feature>
<proteinExistence type="inferred from homology"/>
<dbReference type="Gene3D" id="4.10.830.30">
    <property type="entry name" value="Ribosomal protein L31"/>
    <property type="match status" value="1"/>
</dbReference>
<dbReference type="NCBIfam" id="NF000612">
    <property type="entry name" value="PRK00019.1"/>
    <property type="match status" value="1"/>
</dbReference>
<evidence type="ECO:0000256" key="6">
    <source>
        <dbReference type="ARBA" id="ARBA00035687"/>
    </source>
</evidence>
<comment type="cofactor">
    <cofactor evidence="7">
        <name>Zn(2+)</name>
        <dbReference type="ChEBI" id="CHEBI:29105"/>
    </cofactor>
    <text evidence="7">Binds 1 zinc ion per subunit.</text>
</comment>
<comment type="subunit">
    <text evidence="7">Part of the 50S ribosomal subunit.</text>
</comment>
<keyword evidence="3 7" id="KW-0694">RNA-binding</keyword>
<comment type="similarity">
    <text evidence="1 7">Belongs to the bacterial ribosomal protein bL31 family. Type A subfamily.</text>
</comment>
<dbReference type="PANTHER" id="PTHR33280:SF1">
    <property type="entry name" value="LARGE RIBOSOMAL SUBUNIT PROTEIN BL31C"/>
    <property type="match status" value="1"/>
</dbReference>
<dbReference type="GO" id="GO:0006412">
    <property type="term" value="P:translation"/>
    <property type="evidence" value="ECO:0007669"/>
    <property type="project" value="UniProtKB-UniRule"/>
</dbReference>
<sequence>MKKDIHPKYYPKAQVRCSCGAVFEVGSTKEYMEVEICSQCHPFYTGEKRSTDKIGQVQKFKQRMAKKKL</sequence>
<evidence type="ECO:0000256" key="2">
    <source>
        <dbReference type="ARBA" id="ARBA00022730"/>
    </source>
</evidence>
<feature type="binding site" evidence="7">
    <location>
        <position position="37"/>
    </location>
    <ligand>
        <name>Zn(2+)</name>
        <dbReference type="ChEBI" id="CHEBI:29105"/>
    </ligand>
</feature>
<keyword evidence="4 7" id="KW-0689">Ribosomal protein</keyword>
<protein>
    <recommendedName>
        <fullName evidence="6 7">Large ribosomal subunit protein bL31</fullName>
    </recommendedName>
</protein>
<dbReference type="PRINTS" id="PR01249">
    <property type="entry name" value="RIBOSOMALL31"/>
</dbReference>
<evidence type="ECO:0000256" key="4">
    <source>
        <dbReference type="ARBA" id="ARBA00022980"/>
    </source>
</evidence>
<dbReference type="PANTHER" id="PTHR33280">
    <property type="entry name" value="50S RIBOSOMAL PROTEIN L31, CHLOROPLASTIC"/>
    <property type="match status" value="1"/>
</dbReference>
<dbReference type="Proteomes" id="UP000231139">
    <property type="component" value="Unassembled WGS sequence"/>
</dbReference>
<evidence type="ECO:0000313" key="9">
    <source>
        <dbReference type="Proteomes" id="UP000231139"/>
    </source>
</evidence>
<dbReference type="Pfam" id="PF01197">
    <property type="entry name" value="Ribosomal_L31"/>
    <property type="match status" value="1"/>
</dbReference>
<dbReference type="GO" id="GO:0019843">
    <property type="term" value="F:rRNA binding"/>
    <property type="evidence" value="ECO:0007669"/>
    <property type="project" value="UniProtKB-KW"/>
</dbReference>
<dbReference type="GO" id="GO:1990904">
    <property type="term" value="C:ribonucleoprotein complex"/>
    <property type="evidence" value="ECO:0007669"/>
    <property type="project" value="UniProtKB-KW"/>
</dbReference>
<keyword evidence="7" id="KW-0862">Zinc</keyword>
<dbReference type="GO" id="GO:0046872">
    <property type="term" value="F:metal ion binding"/>
    <property type="evidence" value="ECO:0007669"/>
    <property type="project" value="UniProtKB-KW"/>
</dbReference>
<comment type="function">
    <text evidence="7">Binds the 23S rRNA.</text>
</comment>
<dbReference type="PROSITE" id="PS01143">
    <property type="entry name" value="RIBOSOMAL_L31"/>
    <property type="match status" value="1"/>
</dbReference>
<dbReference type="GO" id="GO:0005840">
    <property type="term" value="C:ribosome"/>
    <property type="evidence" value="ECO:0007669"/>
    <property type="project" value="UniProtKB-KW"/>
</dbReference>
<evidence type="ECO:0000256" key="1">
    <source>
        <dbReference type="ARBA" id="ARBA00009296"/>
    </source>
</evidence>
<accession>A0A2H0MZU9</accession>